<feature type="region of interest" description="Disordered" evidence="1">
    <location>
        <begin position="304"/>
        <end position="328"/>
    </location>
</feature>
<feature type="region of interest" description="Disordered" evidence="1">
    <location>
        <begin position="458"/>
        <end position="538"/>
    </location>
</feature>
<sequence length="784" mass="89008">MYPNGPWKAIADVVQTRTIRQTQTHAQKYREKLARRSRGLRAKAVLDDEVAVYPHPYFSPHPFGAATFVPSYPESMDFLISVLEKEFIAEPSMTPDGRASQLLEPVRVPPKLQERLEKAQRRLLNKDEFFFESKPTSATSKKHLPDVILRNKMMAFEAKWKCKSKTSLYYDPLDTSLDRLSVEDRDQVMNRIQTKVEEITEAVESKYRRKKEALDEQGVFDDGINARRVQAMCLVELQRKCNIDRIKETVLEEFETERNPLSVKTKGRRASLNVLGVLLKEAEKAELQGPKKLQRLLRQPVVEAPSEAPTPADNQAADVAETAAKAAKPELVPPAPKVRATGDEMTEKQALLARHPQVLAIIHALRASELAAKRPKRRPLLRPGDDVAAKPATATDEWKAPQERSQVYVDLGFRCTSDLYRRSEVRLWDFTATPPDHSDVCTRLTEFMDAWCLRQQTSAQADAVTTDDDSAKHPRLTERRRRNDRDYHRCQDAIKTRLRRDRPAPPPPLPPAPEAPPAPVPEVDTHQQHRTTRPSTILDVRLNELVHRKLSAITHHHQRDSPARAPVGHHVQARIDKRRANAVTWEWQLQAPETAPAAAAREELTPRPSAAAAEIDPSAPASPTRNKLQRMMTMPHPSDGTRASLQARVEQLWLQLEVPYHAKLNMLAKYAMQEEPEVFQTALVLWEAATELVVLREQILGLLRSVNQGWLRDEFQTQARRMNEGTLHRLRLALPLEWSPAVFETWAHTALPVVTAECHAAADRLFDTTGDELTFQGRAYKPAL</sequence>
<gene>
    <name evidence="2" type="ORF">ACHHYP_11307</name>
</gene>
<reference evidence="2 3" key="1">
    <citation type="journal article" date="2014" name="Genome Biol. Evol.">
        <title>The secreted proteins of Achlya hypogyna and Thraustotheca clavata identify the ancestral oomycete secretome and reveal gene acquisitions by horizontal gene transfer.</title>
        <authorList>
            <person name="Misner I."/>
            <person name="Blouin N."/>
            <person name="Leonard G."/>
            <person name="Richards T.A."/>
            <person name="Lane C.E."/>
        </authorList>
    </citation>
    <scope>NUCLEOTIDE SEQUENCE [LARGE SCALE GENOMIC DNA]</scope>
    <source>
        <strain evidence="2 3">ATCC 48635</strain>
    </source>
</reference>
<feature type="compositionally biased region" description="Pro residues" evidence="1">
    <location>
        <begin position="504"/>
        <end position="520"/>
    </location>
</feature>
<evidence type="ECO:0000313" key="2">
    <source>
        <dbReference type="EMBL" id="OQR85838.1"/>
    </source>
</evidence>
<evidence type="ECO:0000313" key="3">
    <source>
        <dbReference type="Proteomes" id="UP000243579"/>
    </source>
</evidence>
<dbReference type="EMBL" id="JNBR01001580">
    <property type="protein sequence ID" value="OQR85838.1"/>
    <property type="molecule type" value="Genomic_DNA"/>
</dbReference>
<dbReference type="Proteomes" id="UP000243579">
    <property type="component" value="Unassembled WGS sequence"/>
</dbReference>
<evidence type="ECO:0008006" key="4">
    <source>
        <dbReference type="Google" id="ProtNLM"/>
    </source>
</evidence>
<feature type="region of interest" description="Disordered" evidence="1">
    <location>
        <begin position="600"/>
        <end position="625"/>
    </location>
</feature>
<proteinExistence type="predicted"/>
<name>A0A1V9YJF1_ACHHY</name>
<dbReference type="PANTHER" id="PTHR16078">
    <property type="entry name" value="COILED-COIL DOMAIN-CONTAINING PROTEIN 87"/>
    <property type="match status" value="1"/>
</dbReference>
<accession>A0A1V9YJF1</accession>
<comment type="caution">
    <text evidence="2">The sequence shown here is derived from an EMBL/GenBank/DDBJ whole genome shotgun (WGS) entry which is preliminary data.</text>
</comment>
<feature type="compositionally biased region" description="Low complexity" evidence="1">
    <location>
        <begin position="606"/>
        <end position="623"/>
    </location>
</feature>
<dbReference type="PANTHER" id="PTHR16078:SF1">
    <property type="entry name" value="COILED-COIL DOMAIN-CONTAINING PROTEIN 87"/>
    <property type="match status" value="1"/>
</dbReference>
<protein>
    <recommendedName>
        <fullName evidence="4">HTH myb-type domain-containing protein</fullName>
    </recommendedName>
</protein>
<dbReference type="OrthoDB" id="67750at2759"/>
<feature type="compositionally biased region" description="Low complexity" evidence="1">
    <location>
        <begin position="316"/>
        <end position="326"/>
    </location>
</feature>
<keyword evidence="3" id="KW-1185">Reference proteome</keyword>
<dbReference type="InterPro" id="IPR037383">
    <property type="entry name" value="CCDC87"/>
</dbReference>
<feature type="region of interest" description="Disordered" evidence="1">
    <location>
        <begin position="376"/>
        <end position="401"/>
    </location>
</feature>
<organism evidence="2 3">
    <name type="scientific">Achlya hypogyna</name>
    <name type="common">Oomycete</name>
    <name type="synonym">Protoachlya hypogyna</name>
    <dbReference type="NCBI Taxonomy" id="1202772"/>
    <lineage>
        <taxon>Eukaryota</taxon>
        <taxon>Sar</taxon>
        <taxon>Stramenopiles</taxon>
        <taxon>Oomycota</taxon>
        <taxon>Saprolegniomycetes</taxon>
        <taxon>Saprolegniales</taxon>
        <taxon>Achlyaceae</taxon>
        <taxon>Achlya</taxon>
    </lineage>
</organism>
<feature type="compositionally biased region" description="Basic and acidic residues" evidence="1">
    <location>
        <begin position="469"/>
        <end position="495"/>
    </location>
</feature>
<evidence type="ECO:0000256" key="1">
    <source>
        <dbReference type="SAM" id="MobiDB-lite"/>
    </source>
</evidence>
<dbReference type="AlphaFoldDB" id="A0A1V9YJF1"/>